<accession>E2BYT3</accession>
<dbReference type="Proteomes" id="UP000008237">
    <property type="component" value="Unassembled WGS sequence"/>
</dbReference>
<dbReference type="AlphaFoldDB" id="E2BYT3"/>
<dbReference type="InterPro" id="IPR052709">
    <property type="entry name" value="Transposase-MT_Hybrid"/>
</dbReference>
<evidence type="ECO:0000313" key="2">
    <source>
        <dbReference type="Proteomes" id="UP000008237"/>
    </source>
</evidence>
<dbReference type="GO" id="GO:0003676">
    <property type="term" value="F:nucleic acid binding"/>
    <property type="evidence" value="ECO:0007669"/>
    <property type="project" value="InterPro"/>
</dbReference>
<dbReference type="InParanoid" id="E2BYT3"/>
<dbReference type="PANTHER" id="PTHR46060">
    <property type="entry name" value="MARINER MOS1 TRANSPOSASE-LIKE PROTEIN"/>
    <property type="match status" value="1"/>
</dbReference>
<evidence type="ECO:0008006" key="3">
    <source>
        <dbReference type="Google" id="ProtNLM"/>
    </source>
</evidence>
<dbReference type="Gene3D" id="3.30.420.10">
    <property type="entry name" value="Ribonuclease H-like superfamily/Ribonuclease H"/>
    <property type="match status" value="1"/>
</dbReference>
<evidence type="ECO:0000313" key="1">
    <source>
        <dbReference type="EMBL" id="EFN79147.1"/>
    </source>
</evidence>
<dbReference type="OMA" id="IYWSTLE"/>
<reference evidence="1 2" key="1">
    <citation type="journal article" date="2010" name="Science">
        <title>Genomic comparison of the ants Camponotus floridanus and Harpegnathos saltator.</title>
        <authorList>
            <person name="Bonasio R."/>
            <person name="Zhang G."/>
            <person name="Ye C."/>
            <person name="Mutti N.S."/>
            <person name="Fang X."/>
            <person name="Qin N."/>
            <person name="Donahue G."/>
            <person name="Yang P."/>
            <person name="Li Q."/>
            <person name="Li C."/>
            <person name="Zhang P."/>
            <person name="Huang Z."/>
            <person name="Berger S.L."/>
            <person name="Reinberg D."/>
            <person name="Wang J."/>
            <person name="Liebig J."/>
        </authorList>
    </citation>
    <scope>NUCLEOTIDE SEQUENCE [LARGE SCALE GENOMIC DNA]</scope>
    <source>
        <strain evidence="1 2">R22 G/1</strain>
    </source>
</reference>
<sequence>DNARPHTTALTRDKLGKMYWTPLEHHLCSPDLSSFAFHMFGPLKETLGGERFNDDVAVEQYVRNWLVGGPSSFF</sequence>
<dbReference type="PANTHER" id="PTHR46060:SF3">
    <property type="entry name" value="PROTEIN GVQW3"/>
    <property type="match status" value="1"/>
</dbReference>
<proteinExistence type="predicted"/>
<organism evidence="2">
    <name type="scientific">Harpegnathos saltator</name>
    <name type="common">Jerdon's jumping ant</name>
    <dbReference type="NCBI Taxonomy" id="610380"/>
    <lineage>
        <taxon>Eukaryota</taxon>
        <taxon>Metazoa</taxon>
        <taxon>Ecdysozoa</taxon>
        <taxon>Arthropoda</taxon>
        <taxon>Hexapoda</taxon>
        <taxon>Insecta</taxon>
        <taxon>Pterygota</taxon>
        <taxon>Neoptera</taxon>
        <taxon>Endopterygota</taxon>
        <taxon>Hymenoptera</taxon>
        <taxon>Apocrita</taxon>
        <taxon>Aculeata</taxon>
        <taxon>Formicoidea</taxon>
        <taxon>Formicidae</taxon>
        <taxon>Ponerinae</taxon>
        <taxon>Ponerini</taxon>
        <taxon>Harpegnathos</taxon>
    </lineage>
</organism>
<feature type="non-terminal residue" evidence="1">
    <location>
        <position position="74"/>
    </location>
</feature>
<dbReference type="EMBL" id="GL451521">
    <property type="protein sequence ID" value="EFN79147.1"/>
    <property type="molecule type" value="Genomic_DNA"/>
</dbReference>
<protein>
    <recommendedName>
        <fullName evidence="3">Histone-lysine N-methyltransferase SETMAR</fullName>
    </recommendedName>
</protein>
<dbReference type="InterPro" id="IPR036397">
    <property type="entry name" value="RNaseH_sf"/>
</dbReference>
<keyword evidence="2" id="KW-1185">Reference proteome</keyword>
<name>E2BYT3_HARSA</name>
<feature type="non-terminal residue" evidence="1">
    <location>
        <position position="1"/>
    </location>
</feature>
<gene>
    <name evidence="1" type="ORF">EAI_11817</name>
</gene>